<evidence type="ECO:0000256" key="2">
    <source>
        <dbReference type="ARBA" id="ARBA00006840"/>
    </source>
</evidence>
<evidence type="ECO:0000256" key="6">
    <source>
        <dbReference type="RuleBase" id="RU361218"/>
    </source>
</evidence>
<dbReference type="KEGG" id="aqu:100636583"/>
<dbReference type="PIRSF" id="PIRSF002419">
    <property type="entry name" value="Tetraspanin"/>
    <property type="match status" value="1"/>
</dbReference>
<feature type="transmembrane region" description="Helical" evidence="6">
    <location>
        <begin position="83"/>
        <end position="108"/>
    </location>
</feature>
<keyword evidence="5 6" id="KW-0472">Membrane</keyword>
<feature type="transmembrane region" description="Helical" evidence="6">
    <location>
        <begin position="55"/>
        <end position="76"/>
    </location>
</feature>
<dbReference type="PANTHER" id="PTHR19282:SF431">
    <property type="entry name" value="TETRASPANIN 26A, ISOFORM B-RELATED"/>
    <property type="match status" value="1"/>
</dbReference>
<comment type="subcellular location">
    <subcellularLocation>
        <location evidence="1 6">Membrane</location>
        <topology evidence="1 6">Multi-pass membrane protein</topology>
    </subcellularLocation>
</comment>
<keyword evidence="4 6" id="KW-1133">Transmembrane helix</keyword>
<evidence type="ECO:0000256" key="3">
    <source>
        <dbReference type="ARBA" id="ARBA00022692"/>
    </source>
</evidence>
<dbReference type="Proteomes" id="UP000007879">
    <property type="component" value="Unassembled WGS sequence"/>
</dbReference>
<dbReference type="eggNOG" id="KOG3882">
    <property type="taxonomic scope" value="Eukaryota"/>
</dbReference>
<dbReference type="OMA" id="CCITSAG"/>
<dbReference type="AlphaFoldDB" id="A0A1X7UL67"/>
<dbReference type="Gene3D" id="1.10.1450.10">
    <property type="entry name" value="Tetraspanin"/>
    <property type="match status" value="1"/>
</dbReference>
<organism evidence="7">
    <name type="scientific">Amphimedon queenslandica</name>
    <name type="common">Sponge</name>
    <dbReference type="NCBI Taxonomy" id="400682"/>
    <lineage>
        <taxon>Eukaryota</taxon>
        <taxon>Metazoa</taxon>
        <taxon>Porifera</taxon>
        <taxon>Demospongiae</taxon>
        <taxon>Heteroscleromorpha</taxon>
        <taxon>Haplosclerida</taxon>
        <taxon>Niphatidae</taxon>
        <taxon>Amphimedon</taxon>
    </lineage>
</organism>
<accession>A0A1X7UL67</accession>
<dbReference type="InterPro" id="IPR008952">
    <property type="entry name" value="Tetraspanin_EC2_sf"/>
</dbReference>
<keyword evidence="3 6" id="KW-0812">Transmembrane</keyword>
<comment type="similarity">
    <text evidence="2 6">Belongs to the tetraspanin (TM4SF) family.</text>
</comment>
<evidence type="ECO:0000313" key="7">
    <source>
        <dbReference type="EnsemblMetazoa" id="Aqu2.1.28493_001"/>
    </source>
</evidence>
<dbReference type="CDD" id="cd03127">
    <property type="entry name" value="tetraspanin_LEL"/>
    <property type="match status" value="1"/>
</dbReference>
<dbReference type="InterPro" id="IPR000301">
    <property type="entry name" value="Tetraspanin_animals"/>
</dbReference>
<dbReference type="EnsemblMetazoa" id="Aqu2.1.28493_001">
    <property type="protein sequence ID" value="Aqu2.1.28493_001"/>
    <property type="gene ID" value="Aqu2.1.28493"/>
</dbReference>
<reference evidence="8" key="1">
    <citation type="journal article" date="2010" name="Nature">
        <title>The Amphimedon queenslandica genome and the evolution of animal complexity.</title>
        <authorList>
            <person name="Srivastava M."/>
            <person name="Simakov O."/>
            <person name="Chapman J."/>
            <person name="Fahey B."/>
            <person name="Gauthier M.E."/>
            <person name="Mitros T."/>
            <person name="Richards G.S."/>
            <person name="Conaco C."/>
            <person name="Dacre M."/>
            <person name="Hellsten U."/>
            <person name="Larroux C."/>
            <person name="Putnam N.H."/>
            <person name="Stanke M."/>
            <person name="Adamska M."/>
            <person name="Darling A."/>
            <person name="Degnan S.M."/>
            <person name="Oakley T.H."/>
            <person name="Plachetzki D.C."/>
            <person name="Zhai Y."/>
            <person name="Adamski M."/>
            <person name="Calcino A."/>
            <person name="Cummins S.F."/>
            <person name="Goodstein D.M."/>
            <person name="Harris C."/>
            <person name="Jackson D.J."/>
            <person name="Leys S.P."/>
            <person name="Shu S."/>
            <person name="Woodcroft B.J."/>
            <person name="Vervoort M."/>
            <person name="Kosik K.S."/>
            <person name="Manning G."/>
            <person name="Degnan B.M."/>
            <person name="Rokhsar D.S."/>
        </authorList>
    </citation>
    <scope>NUCLEOTIDE SEQUENCE [LARGE SCALE GENOMIC DNA]</scope>
</reference>
<dbReference type="PANTHER" id="PTHR19282">
    <property type="entry name" value="TETRASPANIN"/>
    <property type="match status" value="1"/>
</dbReference>
<evidence type="ECO:0000256" key="4">
    <source>
        <dbReference type="ARBA" id="ARBA00022989"/>
    </source>
</evidence>
<dbReference type="OrthoDB" id="9972904at2759"/>
<dbReference type="EnsemblMetazoa" id="XM_011406416.1">
    <property type="protein sequence ID" value="XP_011404718.1"/>
    <property type="gene ID" value="LOC100636583"/>
</dbReference>
<protein>
    <recommendedName>
        <fullName evidence="6">Tetraspanin</fullName>
    </recommendedName>
</protein>
<dbReference type="InParanoid" id="A0A1X7UL67"/>
<evidence type="ECO:0000313" key="8">
    <source>
        <dbReference type="Proteomes" id="UP000007879"/>
    </source>
</evidence>
<dbReference type="InterPro" id="IPR018499">
    <property type="entry name" value="Tetraspanin/Peripherin"/>
</dbReference>
<evidence type="ECO:0000256" key="1">
    <source>
        <dbReference type="ARBA" id="ARBA00004141"/>
    </source>
</evidence>
<name>A0A1X7UL67_AMPQE</name>
<evidence type="ECO:0000256" key="5">
    <source>
        <dbReference type="ARBA" id="ARBA00023136"/>
    </source>
</evidence>
<dbReference type="Pfam" id="PF00335">
    <property type="entry name" value="Tetraspanin"/>
    <property type="match status" value="1"/>
</dbReference>
<dbReference type="PRINTS" id="PR00259">
    <property type="entry name" value="TMFOUR"/>
</dbReference>
<dbReference type="GO" id="GO:0005886">
    <property type="term" value="C:plasma membrane"/>
    <property type="evidence" value="ECO:0007669"/>
    <property type="project" value="TreeGrafter"/>
</dbReference>
<dbReference type="SUPFAM" id="SSF48652">
    <property type="entry name" value="Tetraspanin"/>
    <property type="match status" value="1"/>
</dbReference>
<proteinExistence type="inferred from homology"/>
<gene>
    <name evidence="7" type="primary">100636583</name>
</gene>
<sequence length="270" mass="29600">MAELSSCGKLFRILFLIFNFIFLLIGIAIFALGIYLQVTTQTYSFFTGSDVVSGAVLLIVAGLITGIIAGLGFVGACMKWRPLLVIFAIILVLIILIEVITGIIGFVFRDTLRESSGDEYQTRLNNTIRDYRRNQDEPDYDENLNNAMDTLQNTLECCGTFGPSDWGTLNGDFIFENTGRLPSSCDCDINDDDNCGMVSFTYTYNNTVTMTFNGTAWTQGCYEATIDTVVYTAAVFGAVGMAFGLFEIIGVFIALGLCCCITSAGKEEYV</sequence>
<feature type="transmembrane region" description="Helical" evidence="6">
    <location>
        <begin position="233"/>
        <end position="261"/>
    </location>
</feature>
<feature type="transmembrane region" description="Helical" evidence="6">
    <location>
        <begin position="12"/>
        <end position="35"/>
    </location>
</feature>
<reference evidence="7" key="2">
    <citation type="submission" date="2017-05" db="UniProtKB">
        <authorList>
            <consortium name="EnsemblMetazoa"/>
        </authorList>
    </citation>
    <scope>IDENTIFICATION</scope>
</reference>
<keyword evidence="8" id="KW-1185">Reference proteome</keyword>